<evidence type="ECO:0000313" key="1">
    <source>
        <dbReference type="EMBL" id="MDF4024214.1"/>
    </source>
</evidence>
<reference evidence="1 2" key="1">
    <citation type="journal article" date="2024" name="Curr. Microbiol.">
        <title>Luteibacter sahnii sp. nov., A Novel Yellow-Colored Xanthomonadin Pigment Producing Probiotic Bacterium from Healthy Rice Seed Microbiome.</title>
        <authorList>
            <person name="Jaiswal G."/>
            <person name="Rana R."/>
            <person name="Nayak P.K."/>
            <person name="Chouhan R."/>
            <person name="Gandhi S.G."/>
            <person name="Patel H.K."/>
            <person name="Patil P.B."/>
        </authorList>
    </citation>
    <scope>NUCLEOTIDE SEQUENCE [LARGE SCALE GENOMIC DNA]</scope>
    <source>
        <strain evidence="1 2">PPL201</strain>
    </source>
</reference>
<gene>
    <name evidence="1" type="ORF">P3W24_04440</name>
</gene>
<dbReference type="EMBL" id="JARJJS010000001">
    <property type="protein sequence ID" value="MDF4024214.1"/>
    <property type="molecule type" value="Genomic_DNA"/>
</dbReference>
<name>A0ABT6B802_9GAMM</name>
<sequence length="65" mass="6879">MIFAVSALSFMVSAIIVLVRVDEFAAVVVHDASVRGGSIETIVARHHAPADRALPRRAATYAFGA</sequence>
<evidence type="ECO:0000313" key="2">
    <source>
        <dbReference type="Proteomes" id="UP001528850"/>
    </source>
</evidence>
<dbReference type="Proteomes" id="UP001528850">
    <property type="component" value="Unassembled WGS sequence"/>
</dbReference>
<organism evidence="1 2">
    <name type="scientific">Luteibacter sahnii</name>
    <dbReference type="NCBI Taxonomy" id="3021977"/>
    <lineage>
        <taxon>Bacteria</taxon>
        <taxon>Pseudomonadati</taxon>
        <taxon>Pseudomonadota</taxon>
        <taxon>Gammaproteobacteria</taxon>
        <taxon>Lysobacterales</taxon>
        <taxon>Rhodanobacteraceae</taxon>
        <taxon>Luteibacter</taxon>
    </lineage>
</organism>
<accession>A0ABT6B802</accession>
<keyword evidence="2" id="KW-1185">Reference proteome</keyword>
<dbReference type="RefSeq" id="WP_320550424.1">
    <property type="nucleotide sequence ID" value="NZ_JAQLOK010000002.1"/>
</dbReference>
<protein>
    <submittedName>
        <fullName evidence="1">Uncharacterized protein</fullName>
    </submittedName>
</protein>
<comment type="caution">
    <text evidence="1">The sequence shown here is derived from an EMBL/GenBank/DDBJ whole genome shotgun (WGS) entry which is preliminary data.</text>
</comment>
<proteinExistence type="predicted"/>